<evidence type="ECO:0000313" key="2">
    <source>
        <dbReference type="Proteomes" id="UP000247540"/>
    </source>
</evidence>
<sequence>MSGSPTYGRERPILFSAPMVRALLDNSKTQTRRVCKPAQDRRLSFVVEVPDPQERGQVYNGSHFGDEEGEFQFACPYGGRGDRLWVRESFAIEHCVEPYQRPPHSDGRPILHRPTDDIDCLHPLWKQAHYRATDPAPELLYEQAPTGGREKEIGVRWKPSIHMPRWASRILLELTDVRVERLQDISEADAIAEGCATGCMTPTVNDSGSAIYGPGGYALLWESIHGAGSWAANPWVWAVSFRRLEVTQ</sequence>
<evidence type="ECO:0008006" key="3">
    <source>
        <dbReference type="Google" id="ProtNLM"/>
    </source>
</evidence>
<dbReference type="EMBL" id="QJTC01000002">
    <property type="protein sequence ID" value="PYE79485.1"/>
    <property type="molecule type" value="Genomic_DNA"/>
</dbReference>
<comment type="caution">
    <text evidence="1">The sequence shown here is derived from an EMBL/GenBank/DDBJ whole genome shotgun (WGS) entry which is preliminary data.</text>
</comment>
<keyword evidence="2" id="KW-1185">Reference proteome</keyword>
<protein>
    <recommendedName>
        <fullName evidence="3">Phage-related protein</fullName>
    </recommendedName>
</protein>
<reference evidence="1 2" key="1">
    <citation type="submission" date="2018-06" db="EMBL/GenBank/DDBJ databases">
        <title>Genomic Encyclopedia of Type Strains, Phase III (KMG-III): the genomes of soil and plant-associated and newly described type strains.</title>
        <authorList>
            <person name="Whitman W."/>
        </authorList>
    </citation>
    <scope>NUCLEOTIDE SEQUENCE [LARGE SCALE GENOMIC DNA]</scope>
    <source>
        <strain evidence="1 2">CECT 7646</strain>
    </source>
</reference>
<accession>A0A318SKS1</accession>
<name>A0A318SKS1_9BURK</name>
<organism evidence="1 2">
    <name type="scientific">Xylophilus ampelinus</name>
    <dbReference type="NCBI Taxonomy" id="54067"/>
    <lineage>
        <taxon>Bacteria</taxon>
        <taxon>Pseudomonadati</taxon>
        <taxon>Pseudomonadota</taxon>
        <taxon>Betaproteobacteria</taxon>
        <taxon>Burkholderiales</taxon>
        <taxon>Xylophilus</taxon>
    </lineage>
</organism>
<dbReference type="Proteomes" id="UP000247540">
    <property type="component" value="Unassembled WGS sequence"/>
</dbReference>
<gene>
    <name evidence="1" type="ORF">DFQ15_102218</name>
</gene>
<evidence type="ECO:0000313" key="1">
    <source>
        <dbReference type="EMBL" id="PYE79485.1"/>
    </source>
</evidence>
<dbReference type="AlphaFoldDB" id="A0A318SKS1"/>
<proteinExistence type="predicted"/>